<proteinExistence type="predicted"/>
<evidence type="ECO:0000256" key="2">
    <source>
        <dbReference type="SAM" id="SignalP"/>
    </source>
</evidence>
<evidence type="ECO:0000256" key="1">
    <source>
        <dbReference type="SAM" id="MobiDB-lite"/>
    </source>
</evidence>
<accession>A0A8T0DYX0</accession>
<gene>
    <name evidence="3" type="ORF">HNY73_021858</name>
</gene>
<evidence type="ECO:0000313" key="4">
    <source>
        <dbReference type="Proteomes" id="UP000807504"/>
    </source>
</evidence>
<organism evidence="3 4">
    <name type="scientific">Argiope bruennichi</name>
    <name type="common">Wasp spider</name>
    <name type="synonym">Aranea bruennichi</name>
    <dbReference type="NCBI Taxonomy" id="94029"/>
    <lineage>
        <taxon>Eukaryota</taxon>
        <taxon>Metazoa</taxon>
        <taxon>Ecdysozoa</taxon>
        <taxon>Arthropoda</taxon>
        <taxon>Chelicerata</taxon>
        <taxon>Arachnida</taxon>
        <taxon>Araneae</taxon>
        <taxon>Araneomorphae</taxon>
        <taxon>Entelegynae</taxon>
        <taxon>Araneoidea</taxon>
        <taxon>Araneidae</taxon>
        <taxon>Argiope</taxon>
    </lineage>
</organism>
<feature type="chain" id="PRO_5035926576" evidence="2">
    <location>
        <begin position="20"/>
        <end position="321"/>
    </location>
</feature>
<feature type="region of interest" description="Disordered" evidence="1">
    <location>
        <begin position="182"/>
        <end position="209"/>
    </location>
</feature>
<keyword evidence="4" id="KW-1185">Reference proteome</keyword>
<protein>
    <submittedName>
        <fullName evidence="3">Uncharacterized protein</fullName>
    </submittedName>
</protein>
<sequence>MRVLGILLIFFVLRTNSLSRNFGTGGSGRSGNLGTDGSANPNVDNVMCKVKTIIDSSAGQIQSTCEDLPKSNDREVKGAKAKCNTATRNLNSLSRSLPKDCSDSSQTTNSPNPETIKTSTQYFTTPISIETTRKDSSTPTPVETTTQFSDFITALTTEETTTNYSPISTSIKTTTEDFTTPVMKESTTEDSPNPTTVEETTEYSETPELAETTTQYFSTPMLIDTTPNNIPCHEILIKRCNDHCLNHRRINLGGSCRMGEGNSVKCECIKVKNCEVYQNATCQNQCKEKSSNDYCKIPEKNIPCACRFQSGSSKNIYYELP</sequence>
<feature type="region of interest" description="Disordered" evidence="1">
    <location>
        <begin position="94"/>
        <end position="124"/>
    </location>
</feature>
<reference evidence="3" key="1">
    <citation type="journal article" date="2020" name="bioRxiv">
        <title>Chromosome-level reference genome of the European wasp spider Argiope bruennichi: a resource for studies on range expansion and evolutionary adaptation.</title>
        <authorList>
            <person name="Sheffer M.M."/>
            <person name="Hoppe A."/>
            <person name="Krehenwinkel H."/>
            <person name="Uhl G."/>
            <person name="Kuss A.W."/>
            <person name="Jensen L."/>
            <person name="Jensen C."/>
            <person name="Gillespie R.G."/>
            <person name="Hoff K.J."/>
            <person name="Prost S."/>
        </authorList>
    </citation>
    <scope>NUCLEOTIDE SEQUENCE</scope>
</reference>
<comment type="caution">
    <text evidence="3">The sequence shown here is derived from an EMBL/GenBank/DDBJ whole genome shotgun (WGS) entry which is preliminary data.</text>
</comment>
<evidence type="ECO:0000313" key="3">
    <source>
        <dbReference type="EMBL" id="KAF8763702.1"/>
    </source>
</evidence>
<name>A0A8T0DYX0_ARGBR</name>
<dbReference type="EMBL" id="JABXBU010002231">
    <property type="protein sequence ID" value="KAF8763702.1"/>
    <property type="molecule type" value="Genomic_DNA"/>
</dbReference>
<dbReference type="Proteomes" id="UP000807504">
    <property type="component" value="Unassembled WGS sequence"/>
</dbReference>
<dbReference type="AlphaFoldDB" id="A0A8T0DYX0"/>
<keyword evidence="2" id="KW-0732">Signal</keyword>
<feature type="signal peptide" evidence="2">
    <location>
        <begin position="1"/>
        <end position="19"/>
    </location>
</feature>
<feature type="compositionally biased region" description="Low complexity" evidence="1">
    <location>
        <begin position="195"/>
        <end position="207"/>
    </location>
</feature>
<reference evidence="3" key="2">
    <citation type="submission" date="2020-06" db="EMBL/GenBank/DDBJ databases">
        <authorList>
            <person name="Sheffer M."/>
        </authorList>
    </citation>
    <scope>NUCLEOTIDE SEQUENCE</scope>
</reference>
<feature type="compositionally biased region" description="Polar residues" evidence="1">
    <location>
        <begin position="103"/>
        <end position="124"/>
    </location>
</feature>